<dbReference type="Pfam" id="PF25872">
    <property type="entry name" value="HTH_77"/>
    <property type="match status" value="1"/>
</dbReference>
<keyword evidence="2 3" id="KW-0238">DNA-binding</keyword>
<organism evidence="5 6">
    <name type="scientific">Cellulomonas aerilata</name>
    <dbReference type="NCBI Taxonomy" id="515326"/>
    <lineage>
        <taxon>Bacteria</taxon>
        <taxon>Bacillati</taxon>
        <taxon>Actinomycetota</taxon>
        <taxon>Actinomycetes</taxon>
        <taxon>Micrococcales</taxon>
        <taxon>Cellulomonadaceae</taxon>
        <taxon>Cellulomonas</taxon>
    </lineage>
</organism>
<dbReference type="SMART" id="SM00862">
    <property type="entry name" value="Trans_reg_C"/>
    <property type="match status" value="1"/>
</dbReference>
<dbReference type="InterPro" id="IPR005158">
    <property type="entry name" value="BTAD"/>
</dbReference>
<dbReference type="Gene3D" id="1.25.40.10">
    <property type="entry name" value="Tetratricopeptide repeat domain"/>
    <property type="match status" value="2"/>
</dbReference>
<dbReference type="Proteomes" id="UP000321181">
    <property type="component" value="Unassembled WGS sequence"/>
</dbReference>
<dbReference type="InterPro" id="IPR001867">
    <property type="entry name" value="OmpR/PhoB-type_DNA-bd"/>
</dbReference>
<dbReference type="EMBL" id="BJYY01000013">
    <property type="protein sequence ID" value="GEO34328.1"/>
    <property type="molecule type" value="Genomic_DNA"/>
</dbReference>
<proteinExistence type="inferred from homology"/>
<dbReference type="GO" id="GO:0006355">
    <property type="term" value="P:regulation of DNA-templated transcription"/>
    <property type="evidence" value="ECO:0007669"/>
    <property type="project" value="InterPro"/>
</dbReference>
<evidence type="ECO:0000256" key="2">
    <source>
        <dbReference type="ARBA" id="ARBA00023125"/>
    </source>
</evidence>
<name>A0A512DCX7_9CELL</name>
<sequence length="1008" mass="108208">MEHRKATSERADDVSDVRVRLLGEICVERDGGSVPLSGAKRMAVLAFLALRAPHVVSRPALVRAIWGEGAPESADNAIQVHISNLRGALGRASILTSSDGYRLSPRVAIDLQEFETAARRGVAELDACDAVAASATLRAALSLWDGPALHGLRGAVYAESEASRLESSRLVALEHRLEADIQLGRHHDVEPELEALVAANPLREELRALLMECLYLCGRQAEALQVFETGRVVLREELGVDPSPTLKEAQRRVLNQVPGTQPVRPVQEVPSGSRSAALPLLADRTVGRERDVEAVARILAEPETRLLSLLGPGGVGKTRLAVEVARAVAGDYQDGVIFVPLAQAEKPEDVAPIICQALGVSAGEDPQQAAELALSSRRAVLICDNFEHLLGAATSLSGLLAEAPGVVILTTSRQALRLRAERRYTVRPLPTTTPDGWSPATELFVLRARSSDPDFEPTPTEVDDIAAVCERCDGLPLAVELAAAHVGGLSPGELRAQLATSSRVLSGADRDYPERQQSLRASIAWSISALSAVDADFLLRTTVFRGGFTLAAAAAVAQLDTETALSRVESLLDNSLVQRTRMPDSTTRFSVLETIREYAADLLSQQDTEALSRRHAVYYRDFMDPPEYQSGLPRLAMHWRAWMAERPNLRQAVRWAAGAGEDELQADLVVGIFAMWRANGPRGELEQWLERALEGPSTSIGRQADAAYSLAILRSLRDGSTAAAPMLERARRLAEHLGDARRLFFCTCYSAILLAGAGRVEEAVEELAQAESLGRGVDDSMFEVLLHDATGIVRDCAGDPFGAAHAYEQALDIARPEGMLCTLSLLKNLSEAYVMTAPRKALDAAEEGLALASSMGVRESLADLTGQRGFASFLLGEHATAATDLAAAINDHLAQGAVFNAVEFVPRFAAALMPSEPARAAELLGVYHACVSGEEGRASIGTLVPVEHLVDLADRLGDAYERHADRGQQLVVQRGKLEALRQYCAQHLALTDTAGSSGASDPPCAWPA</sequence>
<keyword evidence="6" id="KW-1185">Reference proteome</keyword>
<comment type="caution">
    <text evidence="5">The sequence shown here is derived from an EMBL/GenBank/DDBJ whole genome shotgun (WGS) entry which is preliminary data.</text>
</comment>
<dbReference type="InterPro" id="IPR058852">
    <property type="entry name" value="HTH_77"/>
</dbReference>
<dbReference type="Pfam" id="PF03704">
    <property type="entry name" value="BTAD"/>
    <property type="match status" value="1"/>
</dbReference>
<reference evidence="5 6" key="1">
    <citation type="submission" date="2019-07" db="EMBL/GenBank/DDBJ databases">
        <title>Whole genome shotgun sequence of Cellulomonas aerilata NBRC 106308.</title>
        <authorList>
            <person name="Hosoyama A."/>
            <person name="Uohara A."/>
            <person name="Ohji S."/>
            <person name="Ichikawa N."/>
        </authorList>
    </citation>
    <scope>NUCLEOTIDE SEQUENCE [LARGE SCALE GENOMIC DNA]</scope>
    <source>
        <strain evidence="5 6">NBRC 106308</strain>
    </source>
</reference>
<accession>A0A512DCX7</accession>
<dbReference type="SUPFAM" id="SSF46894">
    <property type="entry name" value="C-terminal effector domain of the bipartite response regulators"/>
    <property type="match status" value="1"/>
</dbReference>
<dbReference type="InterPro" id="IPR027417">
    <property type="entry name" value="P-loop_NTPase"/>
</dbReference>
<dbReference type="PANTHER" id="PTHR47691:SF3">
    <property type="entry name" value="HTH-TYPE TRANSCRIPTIONAL REGULATOR RV0890C-RELATED"/>
    <property type="match status" value="1"/>
</dbReference>
<evidence type="ECO:0000313" key="6">
    <source>
        <dbReference type="Proteomes" id="UP000321181"/>
    </source>
</evidence>
<dbReference type="SUPFAM" id="SSF52540">
    <property type="entry name" value="P-loop containing nucleoside triphosphate hydrolases"/>
    <property type="match status" value="1"/>
</dbReference>
<evidence type="ECO:0000313" key="5">
    <source>
        <dbReference type="EMBL" id="GEO34328.1"/>
    </source>
</evidence>
<dbReference type="SUPFAM" id="SSF48452">
    <property type="entry name" value="TPR-like"/>
    <property type="match status" value="3"/>
</dbReference>
<dbReference type="SMART" id="SM01043">
    <property type="entry name" value="BTAD"/>
    <property type="match status" value="1"/>
</dbReference>
<dbReference type="PRINTS" id="PR00364">
    <property type="entry name" value="DISEASERSIST"/>
</dbReference>
<dbReference type="CDD" id="cd15831">
    <property type="entry name" value="BTAD"/>
    <property type="match status" value="1"/>
</dbReference>
<dbReference type="AlphaFoldDB" id="A0A512DCX7"/>
<evidence type="ECO:0000256" key="1">
    <source>
        <dbReference type="ARBA" id="ARBA00005820"/>
    </source>
</evidence>
<evidence type="ECO:0000256" key="3">
    <source>
        <dbReference type="PROSITE-ProRule" id="PRU01091"/>
    </source>
</evidence>
<dbReference type="InterPro" id="IPR049945">
    <property type="entry name" value="AAA_22"/>
</dbReference>
<dbReference type="Pfam" id="PF13401">
    <property type="entry name" value="AAA_22"/>
    <property type="match status" value="1"/>
</dbReference>
<feature type="domain" description="OmpR/PhoB-type" evidence="4">
    <location>
        <begin position="9"/>
        <end position="105"/>
    </location>
</feature>
<dbReference type="GO" id="GO:0000160">
    <property type="term" value="P:phosphorelay signal transduction system"/>
    <property type="evidence" value="ECO:0007669"/>
    <property type="project" value="InterPro"/>
</dbReference>
<dbReference type="GO" id="GO:0003677">
    <property type="term" value="F:DNA binding"/>
    <property type="evidence" value="ECO:0007669"/>
    <property type="project" value="UniProtKB-UniRule"/>
</dbReference>
<protein>
    <recommendedName>
        <fullName evidence="4">OmpR/PhoB-type domain-containing protein</fullName>
    </recommendedName>
</protein>
<dbReference type="Gene3D" id="1.10.10.10">
    <property type="entry name" value="Winged helix-like DNA-binding domain superfamily/Winged helix DNA-binding domain"/>
    <property type="match status" value="1"/>
</dbReference>
<dbReference type="InterPro" id="IPR011990">
    <property type="entry name" value="TPR-like_helical_dom_sf"/>
</dbReference>
<dbReference type="InterPro" id="IPR036388">
    <property type="entry name" value="WH-like_DNA-bd_sf"/>
</dbReference>
<dbReference type="SMART" id="SM00382">
    <property type="entry name" value="AAA"/>
    <property type="match status" value="1"/>
</dbReference>
<dbReference type="CDD" id="cd00383">
    <property type="entry name" value="trans_reg_C"/>
    <property type="match status" value="1"/>
</dbReference>
<dbReference type="RefSeq" id="WP_186816519.1">
    <property type="nucleotide sequence ID" value="NZ_BAAARM010000003.1"/>
</dbReference>
<dbReference type="PROSITE" id="PS51755">
    <property type="entry name" value="OMPR_PHOB"/>
    <property type="match status" value="1"/>
</dbReference>
<evidence type="ECO:0000259" key="4">
    <source>
        <dbReference type="PROSITE" id="PS51755"/>
    </source>
</evidence>
<gene>
    <name evidence="5" type="ORF">CAE01nite_20530</name>
</gene>
<feature type="DNA-binding region" description="OmpR/PhoB-type" evidence="3">
    <location>
        <begin position="9"/>
        <end position="105"/>
    </location>
</feature>
<dbReference type="InterPro" id="IPR003593">
    <property type="entry name" value="AAA+_ATPase"/>
</dbReference>
<dbReference type="GO" id="GO:0043531">
    <property type="term" value="F:ADP binding"/>
    <property type="evidence" value="ECO:0007669"/>
    <property type="project" value="InterPro"/>
</dbReference>
<comment type="similarity">
    <text evidence="1">Belongs to the AfsR/DnrI/RedD regulatory family.</text>
</comment>
<dbReference type="InterPro" id="IPR016032">
    <property type="entry name" value="Sig_transdc_resp-reg_C-effctor"/>
</dbReference>
<dbReference type="PANTHER" id="PTHR47691">
    <property type="entry name" value="REGULATOR-RELATED"/>
    <property type="match status" value="1"/>
</dbReference>
<dbReference type="Pfam" id="PF00486">
    <property type="entry name" value="Trans_reg_C"/>
    <property type="match status" value="1"/>
</dbReference>